<reference evidence="1" key="2">
    <citation type="journal article" date="2015" name="Data Brief">
        <title>Shoot transcriptome of the giant reed, Arundo donax.</title>
        <authorList>
            <person name="Barrero R.A."/>
            <person name="Guerrero F.D."/>
            <person name="Moolhuijzen P."/>
            <person name="Goolsby J.A."/>
            <person name="Tidwell J."/>
            <person name="Bellgard S.E."/>
            <person name="Bellgard M.I."/>
        </authorList>
    </citation>
    <scope>NUCLEOTIDE SEQUENCE</scope>
    <source>
        <tissue evidence="1">Shoot tissue taken approximately 20 cm above the soil surface</tissue>
    </source>
</reference>
<dbReference type="EMBL" id="GBRH01262846">
    <property type="protein sequence ID" value="JAD35049.1"/>
    <property type="molecule type" value="Transcribed_RNA"/>
</dbReference>
<proteinExistence type="predicted"/>
<reference evidence="1" key="1">
    <citation type="submission" date="2014-09" db="EMBL/GenBank/DDBJ databases">
        <authorList>
            <person name="Magalhaes I.L.F."/>
            <person name="Oliveira U."/>
            <person name="Santos F.R."/>
            <person name="Vidigal T.H.D.A."/>
            <person name="Brescovit A.D."/>
            <person name="Santos A.J."/>
        </authorList>
    </citation>
    <scope>NUCLEOTIDE SEQUENCE</scope>
    <source>
        <tissue evidence="1">Shoot tissue taken approximately 20 cm above the soil surface</tissue>
    </source>
</reference>
<organism evidence="1">
    <name type="scientific">Arundo donax</name>
    <name type="common">Giant reed</name>
    <name type="synonym">Donax arundinaceus</name>
    <dbReference type="NCBI Taxonomy" id="35708"/>
    <lineage>
        <taxon>Eukaryota</taxon>
        <taxon>Viridiplantae</taxon>
        <taxon>Streptophyta</taxon>
        <taxon>Embryophyta</taxon>
        <taxon>Tracheophyta</taxon>
        <taxon>Spermatophyta</taxon>
        <taxon>Magnoliopsida</taxon>
        <taxon>Liliopsida</taxon>
        <taxon>Poales</taxon>
        <taxon>Poaceae</taxon>
        <taxon>PACMAD clade</taxon>
        <taxon>Arundinoideae</taxon>
        <taxon>Arundineae</taxon>
        <taxon>Arundo</taxon>
    </lineage>
</organism>
<evidence type="ECO:0000313" key="1">
    <source>
        <dbReference type="EMBL" id="JAD35049.1"/>
    </source>
</evidence>
<sequence length="18" mass="2149">MGCVYILPWYEFLGWCPA</sequence>
<name>A0A0A8Z6N8_ARUDO</name>
<protein>
    <submittedName>
        <fullName evidence="1">Uncharacterized protein</fullName>
    </submittedName>
</protein>
<accession>A0A0A8Z6N8</accession>
<dbReference type="AlphaFoldDB" id="A0A0A8Z6N8"/>